<evidence type="ECO:0000259" key="1">
    <source>
        <dbReference type="PROSITE" id="PS50943"/>
    </source>
</evidence>
<evidence type="ECO:0000313" key="3">
    <source>
        <dbReference type="Proteomes" id="UP000198348"/>
    </source>
</evidence>
<dbReference type="EMBL" id="FZNW01000018">
    <property type="protein sequence ID" value="SNR76677.1"/>
    <property type="molecule type" value="Genomic_DNA"/>
</dbReference>
<protein>
    <submittedName>
        <fullName evidence="2">Helix-turn-helix domain-containing protein</fullName>
    </submittedName>
</protein>
<dbReference type="Proteomes" id="UP000198348">
    <property type="component" value="Unassembled WGS sequence"/>
</dbReference>
<dbReference type="InterPro" id="IPR043917">
    <property type="entry name" value="DUF5753"/>
</dbReference>
<dbReference type="Gene3D" id="1.10.260.40">
    <property type="entry name" value="lambda repressor-like DNA-binding domains"/>
    <property type="match status" value="1"/>
</dbReference>
<dbReference type="InterPro" id="IPR010982">
    <property type="entry name" value="Lambda_DNA-bd_dom_sf"/>
</dbReference>
<dbReference type="SMART" id="SM00530">
    <property type="entry name" value="HTH_XRE"/>
    <property type="match status" value="1"/>
</dbReference>
<sequence>MTPAVWAMLCYMARTGDTPRARALGAELQHLRELAGLSTRQLAAQLGKNNVTITRWETGQYPPTAEDAARLLGTLGVTGAYYDELVEMARDADDPNWVLPGVDKQLSALIKFERTATLMVDVQPLLIPGLLQTSDYARSIMLAAGGSEGDADHRVQIRMGRREVLTRNRPVEFVAVIGEYALRYPPCDRLVMADQLAHLRSWSRMDNVTVQVLPAEQGWSPALDGPFLLLEFPRARPIVHLEHYRSSVSLFNKRDVADYQEAADTVRKAAMSPEDSVELIADIANTVETTE</sequence>
<organism evidence="2 3">
    <name type="scientific">Haloechinothrix alba</name>
    <dbReference type="NCBI Taxonomy" id="664784"/>
    <lineage>
        <taxon>Bacteria</taxon>
        <taxon>Bacillati</taxon>
        <taxon>Actinomycetota</taxon>
        <taxon>Actinomycetes</taxon>
        <taxon>Pseudonocardiales</taxon>
        <taxon>Pseudonocardiaceae</taxon>
        <taxon>Haloechinothrix</taxon>
    </lineage>
</organism>
<dbReference type="Pfam" id="PF19054">
    <property type="entry name" value="DUF5753"/>
    <property type="match status" value="1"/>
</dbReference>
<evidence type="ECO:0000313" key="2">
    <source>
        <dbReference type="EMBL" id="SNR76677.1"/>
    </source>
</evidence>
<accession>A0A238YZZ5</accession>
<keyword evidence="3" id="KW-1185">Reference proteome</keyword>
<proteinExistence type="predicted"/>
<dbReference type="AlphaFoldDB" id="A0A238YZZ5"/>
<dbReference type="PROSITE" id="PS50943">
    <property type="entry name" value="HTH_CROC1"/>
    <property type="match status" value="1"/>
</dbReference>
<feature type="domain" description="HTH cro/C1-type" evidence="1">
    <location>
        <begin position="28"/>
        <end position="82"/>
    </location>
</feature>
<dbReference type="Pfam" id="PF13560">
    <property type="entry name" value="HTH_31"/>
    <property type="match status" value="1"/>
</dbReference>
<dbReference type="SUPFAM" id="SSF47413">
    <property type="entry name" value="lambda repressor-like DNA-binding domains"/>
    <property type="match status" value="1"/>
</dbReference>
<gene>
    <name evidence="2" type="ORF">SAMN06265360_11838</name>
</gene>
<name>A0A238YZZ5_9PSEU</name>
<dbReference type="InterPro" id="IPR001387">
    <property type="entry name" value="Cro/C1-type_HTH"/>
</dbReference>
<reference evidence="2 3" key="1">
    <citation type="submission" date="2017-06" db="EMBL/GenBank/DDBJ databases">
        <authorList>
            <person name="Kim H.J."/>
            <person name="Triplett B.A."/>
        </authorList>
    </citation>
    <scope>NUCLEOTIDE SEQUENCE [LARGE SCALE GENOMIC DNA]</scope>
    <source>
        <strain evidence="2 3">DSM 45207</strain>
    </source>
</reference>
<dbReference type="GO" id="GO:0003677">
    <property type="term" value="F:DNA binding"/>
    <property type="evidence" value="ECO:0007669"/>
    <property type="project" value="InterPro"/>
</dbReference>
<dbReference type="CDD" id="cd00093">
    <property type="entry name" value="HTH_XRE"/>
    <property type="match status" value="1"/>
</dbReference>